<dbReference type="InterPro" id="IPR018958">
    <property type="entry name" value="Knr4/Smi1-like_dom"/>
</dbReference>
<dbReference type="RefSeq" id="WP_269033208.1">
    <property type="nucleotide sequence ID" value="NZ_CP114040.1"/>
</dbReference>
<evidence type="ECO:0000313" key="2">
    <source>
        <dbReference type="EMBL" id="WAS90881.1"/>
    </source>
</evidence>
<keyword evidence="3" id="KW-1185">Reference proteome</keyword>
<dbReference type="SMART" id="SM00860">
    <property type="entry name" value="SMI1_KNR4"/>
    <property type="match status" value="1"/>
</dbReference>
<feature type="domain" description="Knr4/Smi1-like" evidence="1">
    <location>
        <begin position="34"/>
        <end position="184"/>
    </location>
</feature>
<dbReference type="Proteomes" id="UP001164459">
    <property type="component" value="Chromosome"/>
</dbReference>
<evidence type="ECO:0000259" key="1">
    <source>
        <dbReference type="SMART" id="SM00860"/>
    </source>
</evidence>
<dbReference type="InterPro" id="IPR037883">
    <property type="entry name" value="Knr4/Smi1-like_sf"/>
</dbReference>
<accession>A0ABY7GV85</accession>
<gene>
    <name evidence="2" type="ORF">O0S08_32230</name>
</gene>
<proteinExistence type="predicted"/>
<name>A0ABY7GV85_9BACT</name>
<reference evidence="2" key="1">
    <citation type="submission" date="2022-11" db="EMBL/GenBank/DDBJ databases">
        <title>Minimal conservation of predation-associated metabolite biosynthetic gene clusters underscores biosynthetic potential of Myxococcota including descriptions for ten novel species: Archangium lansinium sp. nov., Myxococcus landrumus sp. nov., Nannocystis bai.</title>
        <authorList>
            <person name="Ahearne A."/>
            <person name="Stevens C."/>
            <person name="Dowd S."/>
        </authorList>
    </citation>
    <scope>NUCLEOTIDE SEQUENCE</scope>
    <source>
        <strain evidence="2">Fl3</strain>
    </source>
</reference>
<dbReference type="EMBL" id="CP114040">
    <property type="protein sequence ID" value="WAS90881.1"/>
    <property type="molecule type" value="Genomic_DNA"/>
</dbReference>
<organism evidence="2 3">
    <name type="scientific">Nannocystis punicea</name>
    <dbReference type="NCBI Taxonomy" id="2995304"/>
    <lineage>
        <taxon>Bacteria</taxon>
        <taxon>Pseudomonadati</taxon>
        <taxon>Myxococcota</taxon>
        <taxon>Polyangia</taxon>
        <taxon>Nannocystales</taxon>
        <taxon>Nannocystaceae</taxon>
        <taxon>Nannocystis</taxon>
    </lineage>
</organism>
<dbReference type="SUPFAM" id="SSF160631">
    <property type="entry name" value="SMI1/KNR4-like"/>
    <property type="match status" value="1"/>
</dbReference>
<protein>
    <submittedName>
        <fullName evidence="2">SMI1/KNR4 family protein</fullName>
    </submittedName>
</protein>
<sequence length="232" mass="25558">MGATPTFRARFEAMVACLRAHPQVEVYEVVIGPPASEVDLREAEEAVGSPLPPALREFYGAHDGVFLEWGLRGREYASRTVPFGWPDERQPPGCINLLPVRKAMSTSWRADRHVGPIQPQDLAAMFGAMLEPEPPVRVVCVDHYSRCKHGDLIFGPEPVMMVSDDYGADMGSSDCVTFSTYLDMTLAIFGADRYYCGLGNGWTRAPQFMPAWTSPPDLDRTVAWMAENTGGG</sequence>
<evidence type="ECO:0000313" key="3">
    <source>
        <dbReference type="Proteomes" id="UP001164459"/>
    </source>
</evidence>